<feature type="region of interest" description="Disordered" evidence="2">
    <location>
        <begin position="921"/>
        <end position="966"/>
    </location>
</feature>
<dbReference type="Pfam" id="PF13779">
    <property type="entry name" value="DUF4175"/>
    <property type="match status" value="1"/>
</dbReference>
<keyword evidence="3" id="KW-1133">Transmembrane helix</keyword>
<evidence type="ECO:0000313" key="5">
    <source>
        <dbReference type="Proteomes" id="UP000237608"/>
    </source>
</evidence>
<dbReference type="RefSeq" id="WP_105046672.1">
    <property type="nucleotide sequence ID" value="NZ_CP150662.1"/>
</dbReference>
<evidence type="ECO:0008006" key="6">
    <source>
        <dbReference type="Google" id="ProtNLM"/>
    </source>
</evidence>
<protein>
    <recommendedName>
        <fullName evidence="6">Glutamyl-tRNA synthetase</fullName>
    </recommendedName>
</protein>
<dbReference type="OrthoDB" id="9812498at2"/>
<feature type="coiled-coil region" evidence="1">
    <location>
        <begin position="498"/>
        <end position="641"/>
    </location>
</feature>
<accession>A0A2S7WD66</accession>
<gene>
    <name evidence="4" type="ORF">BTO13_09930</name>
</gene>
<sequence length="1106" mass="128316">MNEFTKITQKLHQFSLKFYTNELIRGSILFLSFGILYLFFTLFVEYFLWLQPISRTLLFWIFIFVELFLLTKFILFPFFKIVGLKKGISFEEASKIIGNHFPEVEDKLLNILQLQQQSNQSDLLLASIDQKSAALQPIPFAKAIDYSKNKKYLKYILIPIFIWFLSSISGTNGALTKSLERVVNYKTVYTPPAPFSFLLISKNLQVVQGNDVTIAFKIVGSLLPDEVKIVFNDQQYFMQQSGNATFLYTFSDVKENIEFNLEANGVKSNSYQIDVINAPIINNIFLDISYPNYIGKKNETIQNAGNISVPEGTKINWKVSTSNTDKITFIENKQKSSFLKTTLDNFQFSKTISKSFNYQISSSNKNLSDFENLQFSVNVISDEFPTISVVSNIDSISRGTAQFAGQISDDYGFKKLQLVYYDEANSQIKKMIDIPISADNIQTFFYQFPNGINLAEGKNYELFFQIFDNDGVNGSKKSTSKVFQYRQKSSDEIEEELLIEQKNTIQNLEKSVQTQKKEQKQLETLQQDLQQKKNANWNDQKKIENFIKRQEQYKEMMQRQTDKLQENLDEKKEQNQSLQDKKEALKERIQELKNSEKQQKLLDEIQKMAEKLNKEDLVEKAKELAQQNKQQQRSLEKTLELVKRFYVEQKTMQIASKVEELSKKQEAIAKDSTNVNSKQKEIKKDFQEIEKELEEVKKDNEKLKDPMELPDVDDESDKINEELKNAEENLDKKESSKAKKNQQKSAQKMKEMSSKMQKSLMEMQGESMEENMDDLRKILENLVIFSLEQENLMKKFNQISTSHPDFGTALKMQNEIKKYFEHIDDSLYVLSMRVPTISTKIQNDLSTAHYNLDQSLDNFAENRFSQGISNQRYVMTATNNLSDYLSNVLNNMKQNMSMQMKQGKGKSSDFSLPDLIKKQEGLSKKMEDGMKKGDEKGKGNESGDEKGDQKNGQKNGQGEGNKNDDLNGELYKIFKQQTELRQQLQDAINENESDKPGGNNANKALKTMEELENEILEKGFNKEVLQKMQQLNYELLKLDKAALNQGKENNRKSNTNQIINERNNLKALEFKKQFYNQIEILNRQSLPLQQLYKNKVRTYFSEEKKQ</sequence>
<evidence type="ECO:0000256" key="2">
    <source>
        <dbReference type="SAM" id="MobiDB-lite"/>
    </source>
</evidence>
<evidence type="ECO:0000313" key="4">
    <source>
        <dbReference type="EMBL" id="PQJ75527.1"/>
    </source>
</evidence>
<keyword evidence="3" id="KW-0472">Membrane</keyword>
<organism evidence="4 5">
    <name type="scientific">Polaribacter gangjinensis</name>
    <dbReference type="NCBI Taxonomy" id="574710"/>
    <lineage>
        <taxon>Bacteria</taxon>
        <taxon>Pseudomonadati</taxon>
        <taxon>Bacteroidota</taxon>
        <taxon>Flavobacteriia</taxon>
        <taxon>Flavobacteriales</taxon>
        <taxon>Flavobacteriaceae</taxon>
    </lineage>
</organism>
<dbReference type="Proteomes" id="UP000237608">
    <property type="component" value="Unassembled WGS sequence"/>
</dbReference>
<comment type="caution">
    <text evidence="4">The sequence shown here is derived from an EMBL/GenBank/DDBJ whole genome shotgun (WGS) entry which is preliminary data.</text>
</comment>
<name>A0A2S7WD66_9FLAO</name>
<reference evidence="4 5" key="1">
    <citation type="submission" date="2016-12" db="EMBL/GenBank/DDBJ databases">
        <title>Trade-off between light-utilization and light-protection in marine flavobacteria.</title>
        <authorList>
            <person name="Kumagai Y."/>
            <person name="Yoshizawa S."/>
            <person name="Kogure K."/>
            <person name="Iwasaki W."/>
        </authorList>
    </citation>
    <scope>NUCLEOTIDE SEQUENCE [LARGE SCALE GENOMIC DNA]</scope>
    <source>
        <strain evidence="4 5">KCTC 22729</strain>
    </source>
</reference>
<keyword evidence="5" id="KW-1185">Reference proteome</keyword>
<feature type="compositionally biased region" description="Basic and acidic residues" evidence="2">
    <location>
        <begin position="697"/>
        <end position="707"/>
    </location>
</feature>
<proteinExistence type="predicted"/>
<feature type="region of interest" description="Disordered" evidence="2">
    <location>
        <begin position="697"/>
        <end position="755"/>
    </location>
</feature>
<feature type="compositionally biased region" description="Basic and acidic residues" evidence="2">
    <location>
        <begin position="717"/>
        <end position="737"/>
    </location>
</feature>
<feature type="compositionally biased region" description="Basic and acidic residues" evidence="2">
    <location>
        <begin position="921"/>
        <end position="951"/>
    </location>
</feature>
<feature type="transmembrane region" description="Helical" evidence="3">
    <location>
        <begin position="28"/>
        <end position="51"/>
    </location>
</feature>
<dbReference type="AlphaFoldDB" id="A0A2S7WD66"/>
<dbReference type="EMBL" id="MSCL01000001">
    <property type="protein sequence ID" value="PQJ75527.1"/>
    <property type="molecule type" value="Genomic_DNA"/>
</dbReference>
<keyword evidence="1" id="KW-0175">Coiled coil</keyword>
<feature type="transmembrane region" description="Helical" evidence="3">
    <location>
        <begin position="57"/>
        <end position="79"/>
    </location>
</feature>
<dbReference type="InterPro" id="IPR012683">
    <property type="entry name" value="CHP02302_TM"/>
</dbReference>
<evidence type="ECO:0000256" key="3">
    <source>
        <dbReference type="SAM" id="Phobius"/>
    </source>
</evidence>
<keyword evidence="3" id="KW-0812">Transmembrane</keyword>
<evidence type="ECO:0000256" key="1">
    <source>
        <dbReference type="SAM" id="Coils"/>
    </source>
</evidence>